<organism evidence="2 3">
    <name type="scientific">Sarcina ventriculi</name>
    <name type="common">Clostridium ventriculi</name>
    <dbReference type="NCBI Taxonomy" id="1267"/>
    <lineage>
        <taxon>Bacteria</taxon>
        <taxon>Bacillati</taxon>
        <taxon>Bacillota</taxon>
        <taxon>Clostridia</taxon>
        <taxon>Eubacteriales</taxon>
        <taxon>Clostridiaceae</taxon>
        <taxon>Sarcina</taxon>
    </lineage>
</organism>
<reference evidence="2 3" key="1">
    <citation type="submission" date="2015-09" db="EMBL/GenBank/DDBJ databases">
        <authorList>
            <consortium name="Pathogen Informatics"/>
            <person name="Wu L."/>
            <person name="Ma J."/>
        </authorList>
    </citation>
    <scope>NUCLEOTIDE SEQUENCE [LARGE SCALE GENOMIC DNA]</scope>
    <source>
        <strain evidence="2 3">2789STDY5834858</strain>
    </source>
</reference>
<dbReference type="InterPro" id="IPR014001">
    <property type="entry name" value="Helicase_ATP-bd"/>
</dbReference>
<sequence length="1020" mass="118742">MSKHIKFEFDDKLDYQLDAINSVVNLFNGLPKKGDNIYGNTYRDKTLVENEPIRNINITTGEKLLDNLNKVQIENNLFASKDIEDNNFTIEMETGTGKTYVYLRSILELNKEYGFTKFMIVVPTVAIRTGVEKSIKMLKEHFKVLYGIDVEKHSFVYDSKNIKSISTKLVESTDLSICIMNIQAFNKDSNKIRQEDEYGQIIWRDIQMIRPIVIIDEPQKIEGDGKKKSQSLKAIEELEPLFTLRYSATHKKLYNQIYKLDSFDAFEKDLVKKIEVKTINSMIPKSYPYIKYLNFTKDLKAKIEILSQEQSGRIVFKTVSVSGSDNLFDLSGELEQYKNIRILENPHKLKPLKVSMPSSIEELNIGESNSKIHDSDIIRNQIRLTIQSHLDKQFNILDKGEKIKVLSLFFIDEVIKVRDDSREDTRGEYLRIFDEEYLKIINELKYKEKFEKYKEFFNGYNNELSVREGYFAIDKKKNIVEVEGWNSSLSENKLKSKAQEDVDRAVKLILEKKDELISFEEPLAFIFSHSALREGWDNPNVFNICTLKQGSSDIAKKQEIGRGLRLPVDIYGKRCSDSSINILTVIANDNYEHFASSLQEDFNDSMEFNREEVTPEIILTTFKKSGIPKNKITSELVNVLKDELMQNNIINSKNILTKDAKELKNITFNNETLNEHEEFIKKNLIELMYTRGSRRIPIINGDNEPFKGNSSYKYVRESEFVKIINNLTNNLNKRTIYKAKVDKDIFIKKCAEELNEYTKNMYHSKEFIVSTAKTNFDEESRKFEMGDVKHTILKEGADLLAEKKTDLEIINYIMYHTMLPRLVIIKILSKIKNRRILNKQEVLEDITNKIKAKLKDAKDVLEYEIIEGYKLDTTKILEADVIDEEMLRKEKAVYITDEAKRKAMNKYYKMDSKGEYDFAESLENNQNVLLFTKLKKGGFIIDTPYGNYTPDWAIVCKNTEGSPKLYFIVETKWGKENSQLNDEEKVKIKCGTLHFKAVSDDVKFDWVNSYEDFRAKFNVG</sequence>
<evidence type="ECO:0000313" key="3">
    <source>
        <dbReference type="Proteomes" id="UP000095488"/>
    </source>
</evidence>
<protein>
    <submittedName>
        <fullName evidence="2">Type III restriction-modification system StyLTI enzyme res</fullName>
    </submittedName>
</protein>
<dbReference type="InterPro" id="IPR050742">
    <property type="entry name" value="Helicase_Restrict-Modif_Enz"/>
</dbReference>
<comment type="caution">
    <text evidence="2">The sequence shown here is derived from an EMBL/GenBank/DDBJ whole genome shotgun (WGS) entry which is preliminary data.</text>
</comment>
<dbReference type="InterPro" id="IPR006935">
    <property type="entry name" value="Helicase/UvrB_N"/>
</dbReference>
<dbReference type="PANTHER" id="PTHR47396:SF1">
    <property type="entry name" value="ATP-DEPENDENT HELICASE IRC3-RELATED"/>
    <property type="match status" value="1"/>
</dbReference>
<accession>A0ABP2AMQ8</accession>
<dbReference type="Gene3D" id="3.40.50.300">
    <property type="entry name" value="P-loop containing nucleotide triphosphate hydrolases"/>
    <property type="match status" value="2"/>
</dbReference>
<proteinExistence type="predicted"/>
<dbReference type="Proteomes" id="UP000095488">
    <property type="component" value="Unassembled WGS sequence"/>
</dbReference>
<dbReference type="PROSITE" id="PS51192">
    <property type="entry name" value="HELICASE_ATP_BIND_1"/>
    <property type="match status" value="1"/>
</dbReference>
<gene>
    <name evidence="2" type="ORF">ERS852473_00536</name>
</gene>
<dbReference type="Pfam" id="PF19778">
    <property type="entry name" value="RE_endonuc"/>
    <property type="match status" value="1"/>
</dbReference>
<dbReference type="Pfam" id="PF04851">
    <property type="entry name" value="ResIII"/>
    <property type="match status" value="1"/>
</dbReference>
<dbReference type="PANTHER" id="PTHR47396">
    <property type="entry name" value="TYPE I RESTRICTION ENZYME ECOKI R PROTEIN"/>
    <property type="match status" value="1"/>
</dbReference>
<dbReference type="SMART" id="SM00487">
    <property type="entry name" value="DEXDc"/>
    <property type="match status" value="1"/>
</dbReference>
<dbReference type="InterPro" id="IPR027417">
    <property type="entry name" value="P-loop_NTPase"/>
</dbReference>
<evidence type="ECO:0000259" key="1">
    <source>
        <dbReference type="PROSITE" id="PS51192"/>
    </source>
</evidence>
<keyword evidence="3" id="KW-1185">Reference proteome</keyword>
<dbReference type="EMBL" id="CYZR01000002">
    <property type="protein sequence ID" value="CUN58012.1"/>
    <property type="molecule type" value="Genomic_DNA"/>
</dbReference>
<feature type="domain" description="Helicase ATP-binding" evidence="1">
    <location>
        <begin position="79"/>
        <end position="268"/>
    </location>
</feature>
<dbReference type="InterPro" id="IPR045572">
    <property type="entry name" value="RE_endonuc_C"/>
</dbReference>
<evidence type="ECO:0000313" key="2">
    <source>
        <dbReference type="EMBL" id="CUN58012.1"/>
    </source>
</evidence>
<dbReference type="RefSeq" id="WP_055257428.1">
    <property type="nucleotide sequence ID" value="NZ_CABIXL010000002.1"/>
</dbReference>
<dbReference type="SUPFAM" id="SSF52540">
    <property type="entry name" value="P-loop containing nucleoside triphosphate hydrolases"/>
    <property type="match status" value="1"/>
</dbReference>
<name>A0ABP2AMQ8_SARVE</name>